<dbReference type="NCBIfam" id="TIGR02894">
    <property type="entry name" value="DNA_bind_RsfA"/>
    <property type="match status" value="1"/>
</dbReference>
<dbReference type="PANTHER" id="PTHR41302:SF2">
    <property type="entry name" value="PRESPORE SPECIFIC TRANSCRIPTIONAL ACTIVATOR RSFA"/>
    <property type="match status" value="1"/>
</dbReference>
<accession>A0A1B1Z3U8</accession>
<feature type="domain" description="Myb-like" evidence="2">
    <location>
        <begin position="1"/>
        <end position="57"/>
    </location>
</feature>
<gene>
    <name evidence="3" type="ORF">ABE41_009150</name>
</gene>
<evidence type="ECO:0000259" key="2">
    <source>
        <dbReference type="PROSITE" id="PS50090"/>
    </source>
</evidence>
<dbReference type="KEGG" id="far:ABE41_009150"/>
<dbReference type="InterPro" id="IPR014243">
    <property type="entry name" value="RsfA-like"/>
</dbReference>
<keyword evidence="4" id="KW-1185">Reference proteome</keyword>
<evidence type="ECO:0000313" key="3">
    <source>
        <dbReference type="EMBL" id="ANX12173.1"/>
    </source>
</evidence>
<reference evidence="3 4" key="1">
    <citation type="submission" date="2016-08" db="EMBL/GenBank/DDBJ databases">
        <title>Complete genome sequence of Fictibacillus arsenicus G25-54, a strain with toxicity to nematodes and a potential arsenic-resistance activity.</title>
        <authorList>
            <person name="Zheng Z."/>
        </authorList>
    </citation>
    <scope>NUCLEOTIDE SEQUENCE [LARGE SCALE GENOMIC DNA]</scope>
    <source>
        <strain evidence="3 4">G25-54</strain>
    </source>
</reference>
<dbReference type="PROSITE" id="PS50090">
    <property type="entry name" value="MYB_LIKE"/>
    <property type="match status" value="1"/>
</dbReference>
<proteinExistence type="predicted"/>
<dbReference type="OrthoDB" id="2845592at2"/>
<name>A0A1B1Z3U8_9BACL</name>
<dbReference type="Proteomes" id="UP000077412">
    <property type="component" value="Chromosome"/>
</dbReference>
<dbReference type="AlphaFoldDB" id="A0A1B1Z3U8"/>
<dbReference type="RefSeq" id="WP_066289123.1">
    <property type="nucleotide sequence ID" value="NZ_CP016761.1"/>
</dbReference>
<dbReference type="Pfam" id="PF13921">
    <property type="entry name" value="Myb_DNA-bind_6"/>
    <property type="match status" value="1"/>
</dbReference>
<evidence type="ECO:0000313" key="4">
    <source>
        <dbReference type="Proteomes" id="UP000077412"/>
    </source>
</evidence>
<protein>
    <recommendedName>
        <fullName evidence="2">Myb-like domain-containing protein</fullName>
    </recommendedName>
</protein>
<dbReference type="InterPro" id="IPR001005">
    <property type="entry name" value="SANT/Myb"/>
</dbReference>
<dbReference type="PANTHER" id="PTHR41302">
    <property type="entry name" value="PRESPORE-SPECIFIC TRANSCRIPTIONAL REGULATOR RSFA-RELATED"/>
    <property type="match status" value="1"/>
</dbReference>
<evidence type="ECO:0000256" key="1">
    <source>
        <dbReference type="SAM" id="Coils"/>
    </source>
</evidence>
<feature type="coiled-coil region" evidence="1">
    <location>
        <begin position="127"/>
        <end position="179"/>
    </location>
</feature>
<dbReference type="EMBL" id="CP016761">
    <property type="protein sequence ID" value="ANX12173.1"/>
    <property type="molecule type" value="Genomic_DNA"/>
</dbReference>
<organism evidence="3 4">
    <name type="scientific">Fictibacillus arsenicus</name>
    <dbReference type="NCBI Taxonomy" id="255247"/>
    <lineage>
        <taxon>Bacteria</taxon>
        <taxon>Bacillati</taxon>
        <taxon>Bacillota</taxon>
        <taxon>Bacilli</taxon>
        <taxon>Bacillales</taxon>
        <taxon>Fictibacillaceae</taxon>
        <taxon>Fictibacillus</taxon>
    </lineage>
</organism>
<keyword evidence="1" id="KW-0175">Coiled coil</keyword>
<sequence>MTNLRQDAWTKDEDAILAEITLRHIREGSTQLVAFEEVGEKLTRTPAACGFRWNSLIRKQYEKAIAEAKKVRKERNKRKGKQLVLQSSDNSFSVNAEVYSRNEGEKSLSLNEIIVFLQQLQSEGPSAKNLEAENKALLSRLQHMKKENGTLKNKLDKVNKEYESVCRDYKEILQIMERARKLTEVPVEN</sequence>
<dbReference type="STRING" id="255247.ABE41_009150"/>